<accession>S6B149</accession>
<organism evidence="2">
    <name type="scientific">Babesia bovis</name>
    <dbReference type="NCBI Taxonomy" id="5865"/>
    <lineage>
        <taxon>Eukaryota</taxon>
        <taxon>Sar</taxon>
        <taxon>Alveolata</taxon>
        <taxon>Apicomplexa</taxon>
        <taxon>Aconoidasida</taxon>
        <taxon>Piroplasmida</taxon>
        <taxon>Babesiidae</taxon>
        <taxon>Babesia</taxon>
    </lineage>
</organism>
<protein>
    <submittedName>
        <fullName evidence="2">Uncharacterized protein</fullName>
    </submittedName>
</protein>
<dbReference type="AlphaFoldDB" id="S6B149"/>
<name>S6B149_BABBO</name>
<feature type="transmembrane region" description="Helical" evidence="1">
    <location>
        <begin position="60"/>
        <end position="79"/>
    </location>
</feature>
<reference evidence="2" key="1">
    <citation type="journal article" date="2014" name="BMC Genomics">
        <title>The Babesia bovis gene and promoter model: an update from full-length EST analysis.</title>
        <authorList>
            <person name="Yamagishi J."/>
            <person name="Wakaguri H."/>
            <person name="Yokoyama N."/>
            <person name="Yamashita R."/>
            <person name="Suzuki Y."/>
            <person name="Xuan X."/>
            <person name="Igarashi I."/>
        </authorList>
    </citation>
    <scope>NUCLEOTIDE SEQUENCE</scope>
    <source>
        <strain evidence="2">Texas</strain>
    </source>
</reference>
<dbReference type="EMBL" id="AK441284">
    <property type="protein sequence ID" value="BAN65078.1"/>
    <property type="molecule type" value="mRNA"/>
</dbReference>
<sequence>MIERRLLPQRLREYLVMRLRHRLRLFRSNTMTTVGTRLGASLNFLNVVYAPSHTSGHGRMVVVGIVVSLSSVVTGVLWLEQPVYNVATNVTNNVSKDTKSTRNKTTNQLSCFLGFYRRETRNVLLYLGHHLIEHRRTLCMYQVDIK</sequence>
<proteinExistence type="evidence at transcript level"/>
<keyword evidence="1" id="KW-1133">Transmembrane helix</keyword>
<keyword evidence="1" id="KW-0812">Transmembrane</keyword>
<keyword evidence="1" id="KW-0472">Membrane</keyword>
<evidence type="ECO:0000256" key="1">
    <source>
        <dbReference type="SAM" id="Phobius"/>
    </source>
</evidence>
<evidence type="ECO:0000313" key="2">
    <source>
        <dbReference type="EMBL" id="BAN65078.1"/>
    </source>
</evidence>